<reference evidence="3" key="1">
    <citation type="journal article" date="2021" name="PeerJ">
        <title>Extensive microbial diversity within the chicken gut microbiome revealed by metagenomics and culture.</title>
        <authorList>
            <person name="Gilroy R."/>
            <person name="Ravi A."/>
            <person name="Getino M."/>
            <person name="Pursley I."/>
            <person name="Horton D.L."/>
            <person name="Alikhan N.F."/>
            <person name="Baker D."/>
            <person name="Gharbi K."/>
            <person name="Hall N."/>
            <person name="Watson M."/>
            <person name="Adriaenssens E.M."/>
            <person name="Foster-Nyarko E."/>
            <person name="Jarju S."/>
            <person name="Secka A."/>
            <person name="Antonio M."/>
            <person name="Oren A."/>
            <person name="Chaudhuri R.R."/>
            <person name="La Ragione R."/>
            <person name="Hildebrand F."/>
            <person name="Pallen M.J."/>
        </authorList>
    </citation>
    <scope>NUCLEOTIDE SEQUENCE</scope>
    <source>
        <strain evidence="3">378</strain>
    </source>
</reference>
<dbReference type="GO" id="GO:0004386">
    <property type="term" value="F:helicase activity"/>
    <property type="evidence" value="ECO:0007669"/>
    <property type="project" value="UniProtKB-KW"/>
</dbReference>
<dbReference type="EMBL" id="JAHLFE010000113">
    <property type="protein sequence ID" value="MBU3844358.1"/>
    <property type="molecule type" value="Genomic_DNA"/>
</dbReference>
<dbReference type="Pfam" id="PF19778">
    <property type="entry name" value="RE_endonuc"/>
    <property type="match status" value="1"/>
</dbReference>
<comment type="caution">
    <text evidence="3">The sequence shown here is derived from an EMBL/GenBank/DDBJ whole genome shotgun (WGS) entry which is preliminary data.</text>
</comment>
<dbReference type="AlphaFoldDB" id="A0A948TGN1"/>
<keyword evidence="3" id="KW-0547">Nucleotide-binding</keyword>
<dbReference type="SUPFAM" id="SSF52540">
    <property type="entry name" value="P-loop containing nucleoside triphosphate hydrolases"/>
    <property type="match status" value="2"/>
</dbReference>
<dbReference type="Proteomes" id="UP000733611">
    <property type="component" value="Unassembled WGS sequence"/>
</dbReference>
<evidence type="ECO:0000259" key="2">
    <source>
        <dbReference type="Pfam" id="PF19778"/>
    </source>
</evidence>
<reference evidence="3" key="2">
    <citation type="submission" date="2021-04" db="EMBL/GenBank/DDBJ databases">
        <authorList>
            <person name="Gilroy R."/>
        </authorList>
    </citation>
    <scope>NUCLEOTIDE SEQUENCE</scope>
    <source>
        <strain evidence="3">378</strain>
    </source>
</reference>
<evidence type="ECO:0000259" key="1">
    <source>
        <dbReference type="Pfam" id="PF04851"/>
    </source>
</evidence>
<name>A0A948TGN1_9GAMM</name>
<protein>
    <submittedName>
        <fullName evidence="3">DEAD/DEAH box helicase family protein</fullName>
    </submittedName>
</protein>
<feature type="domain" description="Helicase/UvrB N-terminal" evidence="1">
    <location>
        <begin position="70"/>
        <end position="232"/>
    </location>
</feature>
<keyword evidence="3" id="KW-0378">Hydrolase</keyword>
<dbReference type="GO" id="GO:0005524">
    <property type="term" value="F:ATP binding"/>
    <property type="evidence" value="ECO:0007669"/>
    <property type="project" value="InterPro"/>
</dbReference>
<dbReference type="InterPro" id="IPR027417">
    <property type="entry name" value="P-loop_NTPase"/>
</dbReference>
<evidence type="ECO:0000313" key="4">
    <source>
        <dbReference type="Proteomes" id="UP000733611"/>
    </source>
</evidence>
<keyword evidence="3" id="KW-0067">ATP-binding</keyword>
<gene>
    <name evidence="3" type="ORF">H9847_05750</name>
</gene>
<dbReference type="InterPro" id="IPR045572">
    <property type="entry name" value="RE_endonuc_C"/>
</dbReference>
<proteinExistence type="predicted"/>
<dbReference type="GO" id="GO:0003677">
    <property type="term" value="F:DNA binding"/>
    <property type="evidence" value="ECO:0007669"/>
    <property type="project" value="InterPro"/>
</dbReference>
<dbReference type="Gene3D" id="3.40.50.300">
    <property type="entry name" value="P-loop containing nucleotide triphosphate hydrolases"/>
    <property type="match status" value="1"/>
</dbReference>
<dbReference type="Pfam" id="PF04851">
    <property type="entry name" value="ResIII"/>
    <property type="match status" value="1"/>
</dbReference>
<evidence type="ECO:0000313" key="3">
    <source>
        <dbReference type="EMBL" id="MBU3844358.1"/>
    </source>
</evidence>
<feature type="non-terminal residue" evidence="3">
    <location>
        <position position="1"/>
    </location>
</feature>
<feature type="domain" description="Type III restriction enzyme C-terminal endonuclease" evidence="2">
    <location>
        <begin position="994"/>
        <end position="1094"/>
    </location>
</feature>
<keyword evidence="3" id="KW-0347">Helicase</keyword>
<dbReference type="InterPro" id="IPR006935">
    <property type="entry name" value="Helicase/UvrB_N"/>
</dbReference>
<organism evidence="3 4">
    <name type="scientific">Candidatus Anaerobiospirillum pullicola</name>
    <dbReference type="NCBI Taxonomy" id="2838451"/>
    <lineage>
        <taxon>Bacteria</taxon>
        <taxon>Pseudomonadati</taxon>
        <taxon>Pseudomonadota</taxon>
        <taxon>Gammaproteobacteria</taxon>
        <taxon>Aeromonadales</taxon>
        <taxon>Succinivibrionaceae</taxon>
        <taxon>Anaerobiospirillum</taxon>
    </lineage>
</organism>
<dbReference type="GO" id="GO:0015668">
    <property type="term" value="F:type III site-specific deoxyribonuclease activity"/>
    <property type="evidence" value="ECO:0007669"/>
    <property type="project" value="InterPro"/>
</dbReference>
<sequence>MPRSSRDYIFDRGKDARGDLNLYESAYGNKKWDRFVPQEVIASRIKALQQQHFLPASNEDDLTYSEGNPLNLTIEMETGVGKTYTYIKTIYELNSAYGWNKFIVVVPSIAVREGVYKSFAVTQEHFALEYPQQALHYFVYNSAQLSEIDSFARDNDVQVMIINAQAFNSQNQDARIITTVSDSFQSRAPIDVIKATNPIVILDEPQSIEGNKTKEALKLFNPLLILRYSATHRTIQNMVYRLDAQDAYNQLLVKRIAVKGIAVQGSNASSGYVFVQDVIPTKQGPMATISFEQKNKKTGKVKIVTRQVYCSTKSMPGFNLYENSNGLAEYQDGFVISDIVCAQERHDDSLAGASAQDVASSVSDEAEVLLQPQYADDASSATAATASAIGAAGRARGARRSSESYVEFENHLRLYVGEVNCAQADEDLLRRLQIQETIRTHFERERQLFPHGIKVLTLFFIDKVSNYREYDDKGNALAGKYAQMFEEAYKERLEAEIRDLEEQNLDGYWTEYCTYLKSISAHATHEGYFSVDKKGRMAEGKIAKSTMSSDDVDAYDLIMKDKERLLDLDPQRSPVRFIFSHSALREGWDNPNVFQICTLRDDNVGKSTIRKRQEVGRGMRLCVDKTGRRQDVSVWGKQVQDINVLTVIASESYEQFAASLQHEILDDLKSRPQLINASLLSGLKLKDSKGRDVTLDSNQANELQAALQSVGFIDSEGKLTSAYYTAQDNDAVASTLAQKWLPVEEHHIAPNDTSVEADTIRAQQDELVSRDPWRDCIGSVVSLLGNVFNPRAFKPADARKSFPNSINQEQFESAHFRKLWDLISFKSTYAVRLSREKLIAAAIKRLDADLNVDVVKLAVTRGQLQEITKDRLKVGNAFSEGKTTYHNYDELARYHNQAKFDLVGALVEKTFLIRKDIIAILQGIKPETFEKFKQSPEEFITRSADIINAVKGAEIVEGIEYQIQDERYDREAVFNARNQQSRLDLEGRVVDSKKGIYQYVRCDSEVERVFAQNLENTDNVAVYAKLPLDYFINTPLGHYTPDWAVAYIDGEDHIKKILFFVIETKGSVGMLNLRELEDSKIECARKHFAAVNDKLKVEQGHGLDVLEKSDMVQFVTASSLNDIISRVHSELRPDDKEHATDGEQVQEQA</sequence>
<accession>A0A948TGN1</accession>